<dbReference type="PANTHER" id="PTHR46796:SF6">
    <property type="entry name" value="ARAC SUBFAMILY"/>
    <property type="match status" value="1"/>
</dbReference>
<dbReference type="InterPro" id="IPR018060">
    <property type="entry name" value="HTH_AraC"/>
</dbReference>
<sequence>MKSVQQPTSRWSTNDVAAPDAFAYWSEVICTTLVHVAARATGPTPFSGRIDHTALDGIGLSTVASGPQQVARTRRRIALDPEEYLLFNIQTGGRCSAAQDGRSVALLPGSMTVLDSTRPYTMEFPGSFSQVIVRLPRTLGSGEPGAGATATELTARGPGRLVAGFLVGLAREEPGTAALLPHAAAMLESVLDRAAGDASEPTSTALTKERIRRFVLRHLHDPALDAATAAGSCNLSPRSLFRAFADGDESFTTMVRRLRVARARHLLRTRPDLSLAAVAAQSGFGGTAQLHRAFRTNVGITPATYRDGAADGGTGCRTPGHISSLPARPRHSR</sequence>
<dbReference type="PROSITE" id="PS00041">
    <property type="entry name" value="HTH_ARAC_FAMILY_1"/>
    <property type="match status" value="1"/>
</dbReference>
<dbReference type="Proteomes" id="UP001330812">
    <property type="component" value="Chromosome"/>
</dbReference>
<keyword evidence="7" id="KW-1185">Reference proteome</keyword>
<proteinExistence type="predicted"/>
<keyword evidence="3" id="KW-0804">Transcription</keyword>
<dbReference type="InterPro" id="IPR018062">
    <property type="entry name" value="HTH_AraC-typ_CS"/>
</dbReference>
<dbReference type="Pfam" id="PF12833">
    <property type="entry name" value="HTH_18"/>
    <property type="match status" value="1"/>
</dbReference>
<dbReference type="SMART" id="SM00342">
    <property type="entry name" value="HTH_ARAC"/>
    <property type="match status" value="1"/>
</dbReference>
<evidence type="ECO:0000313" key="7">
    <source>
        <dbReference type="Proteomes" id="UP001330812"/>
    </source>
</evidence>
<organism evidence="6 7">
    <name type="scientific">Amycolatopsis rhabdoformis</name>
    <dbReference type="NCBI Taxonomy" id="1448059"/>
    <lineage>
        <taxon>Bacteria</taxon>
        <taxon>Bacillati</taxon>
        <taxon>Actinomycetota</taxon>
        <taxon>Actinomycetes</taxon>
        <taxon>Pseudonocardiales</taxon>
        <taxon>Pseudonocardiaceae</taxon>
        <taxon>Amycolatopsis</taxon>
    </lineage>
</organism>
<dbReference type="EMBL" id="CP142149">
    <property type="protein sequence ID" value="WSE32199.1"/>
    <property type="molecule type" value="Genomic_DNA"/>
</dbReference>
<dbReference type="InterPro" id="IPR050204">
    <property type="entry name" value="AraC_XylS_family_regulators"/>
</dbReference>
<dbReference type="PROSITE" id="PS01124">
    <property type="entry name" value="HTH_ARAC_FAMILY_2"/>
    <property type="match status" value="1"/>
</dbReference>
<evidence type="ECO:0000259" key="5">
    <source>
        <dbReference type="PROSITE" id="PS01124"/>
    </source>
</evidence>
<feature type="region of interest" description="Disordered" evidence="4">
    <location>
        <begin position="309"/>
        <end position="333"/>
    </location>
</feature>
<feature type="domain" description="HTH araC/xylS-type" evidence="5">
    <location>
        <begin position="209"/>
        <end position="308"/>
    </location>
</feature>
<keyword evidence="2" id="KW-0238">DNA-binding</keyword>
<dbReference type="RefSeq" id="WP_326835007.1">
    <property type="nucleotide sequence ID" value="NZ_CP142149.1"/>
</dbReference>
<dbReference type="PANTHER" id="PTHR46796">
    <property type="entry name" value="HTH-TYPE TRANSCRIPTIONAL ACTIVATOR RHAS-RELATED"/>
    <property type="match status" value="1"/>
</dbReference>
<dbReference type="SUPFAM" id="SSF46689">
    <property type="entry name" value="Homeodomain-like"/>
    <property type="match status" value="1"/>
</dbReference>
<dbReference type="Pfam" id="PF14525">
    <property type="entry name" value="AraC_binding_2"/>
    <property type="match status" value="1"/>
</dbReference>
<name>A0ABZ1IDP0_9PSEU</name>
<reference evidence="6 7" key="1">
    <citation type="journal article" date="2015" name="Int. J. Syst. Evol. Microbiol.">
        <title>Amycolatopsis rhabdoformis sp. nov., an actinomycete isolated from a tropical forest soil.</title>
        <authorList>
            <person name="Souza W.R."/>
            <person name="Silva R.E."/>
            <person name="Goodfellow M."/>
            <person name="Busarakam K."/>
            <person name="Figueiro F.S."/>
            <person name="Ferreira D."/>
            <person name="Rodrigues-Filho E."/>
            <person name="Moraes L.A.B."/>
            <person name="Zucchi T.D."/>
        </authorList>
    </citation>
    <scope>NUCLEOTIDE SEQUENCE [LARGE SCALE GENOMIC DNA]</scope>
    <source>
        <strain evidence="6 7">NCIMB 14900</strain>
    </source>
</reference>
<evidence type="ECO:0000256" key="1">
    <source>
        <dbReference type="ARBA" id="ARBA00023015"/>
    </source>
</evidence>
<accession>A0ABZ1IDP0</accession>
<gene>
    <name evidence="6" type="ORF">VSH64_08765</name>
</gene>
<dbReference type="InterPro" id="IPR035418">
    <property type="entry name" value="AraC-bd_2"/>
</dbReference>
<protein>
    <submittedName>
        <fullName evidence="6">Helix-turn-helix domain-containing protein</fullName>
    </submittedName>
</protein>
<dbReference type="InterPro" id="IPR009057">
    <property type="entry name" value="Homeodomain-like_sf"/>
</dbReference>
<evidence type="ECO:0000256" key="3">
    <source>
        <dbReference type="ARBA" id="ARBA00023163"/>
    </source>
</evidence>
<evidence type="ECO:0000313" key="6">
    <source>
        <dbReference type="EMBL" id="WSE32199.1"/>
    </source>
</evidence>
<keyword evidence="1" id="KW-0805">Transcription regulation</keyword>
<evidence type="ECO:0000256" key="4">
    <source>
        <dbReference type="SAM" id="MobiDB-lite"/>
    </source>
</evidence>
<dbReference type="Gene3D" id="1.10.10.60">
    <property type="entry name" value="Homeodomain-like"/>
    <property type="match status" value="1"/>
</dbReference>
<evidence type="ECO:0000256" key="2">
    <source>
        <dbReference type="ARBA" id="ARBA00023125"/>
    </source>
</evidence>